<evidence type="ECO:0000313" key="1">
    <source>
        <dbReference type="EMBL" id="GIY50785.1"/>
    </source>
</evidence>
<gene>
    <name evidence="1" type="ORF">CDAR_531261</name>
</gene>
<dbReference type="Proteomes" id="UP001054837">
    <property type="component" value="Unassembled WGS sequence"/>
</dbReference>
<evidence type="ECO:0000313" key="2">
    <source>
        <dbReference type="Proteomes" id="UP001054837"/>
    </source>
</evidence>
<sequence length="110" mass="12811">MVRLMKRDSEADARLSQLEAARQQNLLNMQQMRQFLEAAQQKELQYKAAQELHQQQLLIEKQNANRLNIPQVQQQMVMQQHSQDIRTQLPGSIAERGIGSFVGQQQNQQQ</sequence>
<comment type="caution">
    <text evidence="1">The sequence shown here is derived from an EMBL/GenBank/DDBJ whole genome shotgun (WGS) entry which is preliminary data.</text>
</comment>
<keyword evidence="2" id="KW-1185">Reference proteome</keyword>
<dbReference type="EMBL" id="BPLQ01010444">
    <property type="protein sequence ID" value="GIY50785.1"/>
    <property type="molecule type" value="Genomic_DNA"/>
</dbReference>
<reference evidence="1 2" key="1">
    <citation type="submission" date="2021-06" db="EMBL/GenBank/DDBJ databases">
        <title>Caerostris darwini draft genome.</title>
        <authorList>
            <person name="Kono N."/>
            <person name="Arakawa K."/>
        </authorList>
    </citation>
    <scope>NUCLEOTIDE SEQUENCE [LARGE SCALE GENOMIC DNA]</scope>
</reference>
<accession>A0AAV4TWX8</accession>
<proteinExistence type="predicted"/>
<name>A0AAV4TWX8_9ARAC</name>
<organism evidence="1 2">
    <name type="scientific">Caerostris darwini</name>
    <dbReference type="NCBI Taxonomy" id="1538125"/>
    <lineage>
        <taxon>Eukaryota</taxon>
        <taxon>Metazoa</taxon>
        <taxon>Ecdysozoa</taxon>
        <taxon>Arthropoda</taxon>
        <taxon>Chelicerata</taxon>
        <taxon>Arachnida</taxon>
        <taxon>Araneae</taxon>
        <taxon>Araneomorphae</taxon>
        <taxon>Entelegynae</taxon>
        <taxon>Araneoidea</taxon>
        <taxon>Araneidae</taxon>
        <taxon>Caerostris</taxon>
    </lineage>
</organism>
<dbReference type="AlphaFoldDB" id="A0AAV4TWX8"/>
<protein>
    <submittedName>
        <fullName evidence="1">Uncharacterized protein</fullName>
    </submittedName>
</protein>